<accession>A0A2S1YMJ4</accession>
<name>A0A2S1YMJ4_9FLAO</name>
<dbReference type="OrthoDB" id="7391526at2"/>
<dbReference type="Proteomes" id="UP000245250">
    <property type="component" value="Chromosome"/>
</dbReference>
<keyword evidence="3" id="KW-1185">Reference proteome</keyword>
<evidence type="ECO:0000313" key="3">
    <source>
        <dbReference type="Proteomes" id="UP000245250"/>
    </source>
</evidence>
<dbReference type="KEGG" id="fcr:HYN56_13760"/>
<evidence type="ECO:0000259" key="1">
    <source>
        <dbReference type="Pfam" id="PF18922"/>
    </source>
</evidence>
<proteinExistence type="predicted"/>
<dbReference type="RefSeq" id="WP_109192707.1">
    <property type="nucleotide sequence ID" value="NZ_CP029255.1"/>
</dbReference>
<dbReference type="Pfam" id="PF18922">
    <property type="entry name" value="DUF5672"/>
    <property type="match status" value="1"/>
</dbReference>
<evidence type="ECO:0000313" key="2">
    <source>
        <dbReference type="EMBL" id="AWK05242.1"/>
    </source>
</evidence>
<dbReference type="AlphaFoldDB" id="A0A2S1YMJ4"/>
<sequence length="261" mass="30620">MNKEIVKVIIPVYKEYFGELEEKSFLQCCKILKDYEIVIVHPEGLNCSYLSDKCESLTFKSFSKHYFATINGYNELLLSPVFYESFLDSEYILIYQLDAFVFRDDLLKWCQKGYDYIGAPWIATSTDSFGMNIFNKVARLFRSKKKNEREQTFFKVGNGGFSLRKIASHYTISKEQQSFISEVLNAKEKKIYAIEDVFWSLKAIEFNPDFKIPDYKEAVFFAIDRKPNLAMKLTNNELPFGCHAINKPKVIDFWKPIIDQY</sequence>
<organism evidence="2 3">
    <name type="scientific">Flavobacterium crocinum</name>
    <dbReference type="NCBI Taxonomy" id="2183896"/>
    <lineage>
        <taxon>Bacteria</taxon>
        <taxon>Pseudomonadati</taxon>
        <taxon>Bacteroidota</taxon>
        <taxon>Flavobacteriia</taxon>
        <taxon>Flavobacteriales</taxon>
        <taxon>Flavobacteriaceae</taxon>
        <taxon>Flavobacterium</taxon>
    </lineage>
</organism>
<gene>
    <name evidence="2" type="ORF">HYN56_13760</name>
</gene>
<dbReference type="EMBL" id="CP029255">
    <property type="protein sequence ID" value="AWK05242.1"/>
    <property type="molecule type" value="Genomic_DNA"/>
</dbReference>
<protein>
    <recommendedName>
        <fullName evidence="1">DUF5672 domain-containing protein</fullName>
    </recommendedName>
</protein>
<dbReference type="InterPro" id="IPR043729">
    <property type="entry name" value="DUF5672"/>
</dbReference>
<feature type="domain" description="DUF5672" evidence="1">
    <location>
        <begin position="57"/>
        <end position="243"/>
    </location>
</feature>
<reference evidence="2 3" key="1">
    <citation type="submission" date="2018-05" db="EMBL/GenBank/DDBJ databases">
        <title>Genome sequencing of Flavobacterium sp. HYN0056.</title>
        <authorList>
            <person name="Yi H."/>
            <person name="Baek C."/>
        </authorList>
    </citation>
    <scope>NUCLEOTIDE SEQUENCE [LARGE SCALE GENOMIC DNA]</scope>
    <source>
        <strain evidence="2 3">HYN0056</strain>
    </source>
</reference>